<dbReference type="Proteomes" id="UP001056093">
    <property type="component" value="Chromosome"/>
</dbReference>
<dbReference type="EMBL" id="CP097122">
    <property type="protein sequence ID" value="USS91878.1"/>
    <property type="molecule type" value="Genomic_DNA"/>
</dbReference>
<evidence type="ECO:0000313" key="1">
    <source>
        <dbReference type="EMBL" id="USS91878.1"/>
    </source>
</evidence>
<accession>A0ABY5C2P8</accession>
<gene>
    <name evidence="1" type="ORF">M3M36_06095</name>
</gene>
<evidence type="ECO:0000313" key="2">
    <source>
        <dbReference type="Proteomes" id="UP001056093"/>
    </source>
</evidence>
<keyword evidence="2" id="KW-1185">Reference proteome</keyword>
<proteinExistence type="predicted"/>
<dbReference type="Gene3D" id="3.60.15.10">
    <property type="entry name" value="Ribonuclease Z/Hydroxyacylglutathione hydrolase-like"/>
    <property type="match status" value="1"/>
</dbReference>
<dbReference type="RefSeq" id="WP_252773691.1">
    <property type="nucleotide sequence ID" value="NZ_CP097122.1"/>
</dbReference>
<sequence length="103" mass="11732">MTDQVQPANLPLRILHPFRPGSGENEDSIVLGGRIGPLVLFTAGRKNRYGHPNQEVLEIAARQKMIVYDTRRQGMLRYVYENHKKGHFQVKSTNDLTNSKTTD</sequence>
<name>A0ABY5C2P8_9LACO</name>
<dbReference type="InterPro" id="IPR036866">
    <property type="entry name" value="RibonucZ/Hydroxyglut_hydro"/>
</dbReference>
<protein>
    <submittedName>
        <fullName evidence="1">Uncharacterized protein</fullName>
    </submittedName>
</protein>
<reference evidence="1" key="1">
    <citation type="submission" date="2022-05" db="EMBL/GenBank/DDBJ databases">
        <authorList>
            <person name="Oliphant S.A."/>
            <person name="Watson-Haigh N.S."/>
            <person name="Sumby K.M."/>
            <person name="Gardner J.M."/>
            <person name="Jiranek V."/>
        </authorList>
    </citation>
    <scope>NUCLEOTIDE SEQUENCE</scope>
    <source>
        <strain evidence="1">KI3_B9</strain>
    </source>
</reference>
<organism evidence="1 2">
    <name type="scientific">Fructobacillus americanaquae</name>
    <dbReference type="NCBI Taxonomy" id="2940302"/>
    <lineage>
        <taxon>Bacteria</taxon>
        <taxon>Bacillati</taxon>
        <taxon>Bacillota</taxon>
        <taxon>Bacilli</taxon>
        <taxon>Lactobacillales</taxon>
        <taxon>Lactobacillaceae</taxon>
        <taxon>Fructobacillus</taxon>
    </lineage>
</organism>